<organism evidence="1 2">
    <name type="scientific">Bacillus songklensis</name>
    <dbReference type="NCBI Taxonomy" id="1069116"/>
    <lineage>
        <taxon>Bacteria</taxon>
        <taxon>Bacillati</taxon>
        <taxon>Bacillota</taxon>
        <taxon>Bacilli</taxon>
        <taxon>Bacillales</taxon>
        <taxon>Bacillaceae</taxon>
        <taxon>Bacillus</taxon>
    </lineage>
</organism>
<sequence>MELTWPLILWSNAQIPKEHPMMNLYLVELASRRNEDGIWTSIYPNCNAQYTIEAIALLQRHGV</sequence>
<name>A0ABV8B6Z3_9BACI</name>
<gene>
    <name evidence="1" type="ORF">ACFOU2_17260</name>
</gene>
<dbReference type="EMBL" id="JBHRZT010000068">
    <property type="protein sequence ID" value="MFC3885121.1"/>
    <property type="molecule type" value="Genomic_DNA"/>
</dbReference>
<proteinExistence type="predicted"/>
<evidence type="ECO:0000313" key="1">
    <source>
        <dbReference type="EMBL" id="MFC3885121.1"/>
    </source>
</evidence>
<accession>A0ABV8B6Z3</accession>
<keyword evidence="2" id="KW-1185">Reference proteome</keyword>
<dbReference type="RefSeq" id="WP_377917222.1">
    <property type="nucleotide sequence ID" value="NZ_JBHRZT010000068.1"/>
</dbReference>
<dbReference type="Proteomes" id="UP001595752">
    <property type="component" value="Unassembled WGS sequence"/>
</dbReference>
<reference evidence="2" key="1">
    <citation type="journal article" date="2019" name="Int. J. Syst. Evol. Microbiol.">
        <title>The Global Catalogue of Microorganisms (GCM) 10K type strain sequencing project: providing services to taxonomists for standard genome sequencing and annotation.</title>
        <authorList>
            <consortium name="The Broad Institute Genomics Platform"/>
            <consortium name="The Broad Institute Genome Sequencing Center for Infectious Disease"/>
            <person name="Wu L."/>
            <person name="Ma J."/>
        </authorList>
    </citation>
    <scope>NUCLEOTIDE SEQUENCE [LARGE SCALE GENOMIC DNA]</scope>
    <source>
        <strain evidence="2">CCUG 61889</strain>
    </source>
</reference>
<evidence type="ECO:0000313" key="2">
    <source>
        <dbReference type="Proteomes" id="UP001595752"/>
    </source>
</evidence>
<protein>
    <submittedName>
        <fullName evidence="1">Uncharacterized protein</fullName>
    </submittedName>
</protein>
<comment type="caution">
    <text evidence="1">The sequence shown here is derived from an EMBL/GenBank/DDBJ whole genome shotgun (WGS) entry which is preliminary data.</text>
</comment>